<evidence type="ECO:0000259" key="3">
    <source>
        <dbReference type="Pfam" id="PF25973"/>
    </source>
</evidence>
<keyword evidence="1" id="KW-0175">Coiled coil</keyword>
<dbReference type="SUPFAM" id="SSF111369">
    <property type="entry name" value="HlyD-like secretion proteins"/>
    <property type="match status" value="2"/>
</dbReference>
<keyword evidence="2" id="KW-1133">Transmembrane helix</keyword>
<organism evidence="4 5">
    <name type="scientific">Palleronia caenipelagi</name>
    <dbReference type="NCBI Taxonomy" id="2489174"/>
    <lineage>
        <taxon>Bacteria</taxon>
        <taxon>Pseudomonadati</taxon>
        <taxon>Pseudomonadota</taxon>
        <taxon>Alphaproteobacteria</taxon>
        <taxon>Rhodobacterales</taxon>
        <taxon>Roseobacteraceae</taxon>
        <taxon>Palleronia</taxon>
    </lineage>
</organism>
<protein>
    <submittedName>
        <fullName evidence="4">HlyD family efflux transporter periplasmic adaptor subunit</fullName>
    </submittedName>
</protein>
<accession>A0A547QAE5</accession>
<dbReference type="GO" id="GO:0019898">
    <property type="term" value="C:extrinsic component of membrane"/>
    <property type="evidence" value="ECO:0007669"/>
    <property type="project" value="InterPro"/>
</dbReference>
<feature type="coiled-coil region" evidence="1">
    <location>
        <begin position="176"/>
        <end position="203"/>
    </location>
</feature>
<dbReference type="PANTHER" id="PTHR30438">
    <property type="entry name" value="36 KDA ANTIGEN-RELATED"/>
    <property type="match status" value="1"/>
</dbReference>
<dbReference type="RefSeq" id="WP_142833087.1">
    <property type="nucleotide sequence ID" value="NZ_VFSV01000002.1"/>
</dbReference>
<evidence type="ECO:0000313" key="4">
    <source>
        <dbReference type="EMBL" id="TRD23296.1"/>
    </source>
</evidence>
<dbReference type="AlphaFoldDB" id="A0A547QAE5"/>
<gene>
    <name evidence="4" type="ORF">FEV53_01690</name>
</gene>
<keyword evidence="2" id="KW-0812">Transmembrane</keyword>
<comment type="caution">
    <text evidence="4">The sequence shown here is derived from an EMBL/GenBank/DDBJ whole genome shotgun (WGS) entry which is preliminary data.</text>
</comment>
<dbReference type="InterPro" id="IPR030190">
    <property type="entry name" value="MacA_alpha-hairpin_sf"/>
</dbReference>
<keyword evidence="2" id="KW-0472">Membrane</keyword>
<dbReference type="Gene3D" id="6.10.140.1990">
    <property type="match status" value="1"/>
</dbReference>
<sequence length="325" mass="35443">MSSFLKAVLLIIIVAAVAVGLWWITRPPPLIIQGEVSADRYDISARASGRVETIAVELGDSVATGDLVVRLASPELQAREETDQAAVEVAKADYQRVIEVREEDIAIAEADVFAAQADLDLKERELQRAQELRKTNVTSQETLDIAIRDRDASVRGVAATKARLVRTTTGATQAERDLAQQRIDQAQAALEATRTMIEELTVVSPVDGLVTAKIAEVGENFSAGAPLISLIDMENLWFTFNIREDFLNGVEIGQSYQVQVPALNNLMVDVEVTVINVLGQFATWRATRATGDFDLRTFEVRAEPTGKVDGLRPGMSAIVQLPSTE</sequence>
<keyword evidence="5" id="KW-1185">Reference proteome</keyword>
<dbReference type="EMBL" id="VFSV01000002">
    <property type="protein sequence ID" value="TRD23296.1"/>
    <property type="molecule type" value="Genomic_DNA"/>
</dbReference>
<evidence type="ECO:0000256" key="2">
    <source>
        <dbReference type="SAM" id="Phobius"/>
    </source>
</evidence>
<dbReference type="Pfam" id="PF25973">
    <property type="entry name" value="BSH_CzcB"/>
    <property type="match status" value="1"/>
</dbReference>
<dbReference type="GO" id="GO:1990961">
    <property type="term" value="P:xenobiotic detoxification by transmembrane export across the plasma membrane"/>
    <property type="evidence" value="ECO:0007669"/>
    <property type="project" value="InterPro"/>
</dbReference>
<dbReference type="Gene3D" id="2.40.30.170">
    <property type="match status" value="1"/>
</dbReference>
<feature type="transmembrane region" description="Helical" evidence="2">
    <location>
        <begin position="7"/>
        <end position="24"/>
    </location>
</feature>
<dbReference type="PANTHER" id="PTHR30438:SF1">
    <property type="entry name" value="36 KDA ANTIGEN"/>
    <property type="match status" value="1"/>
</dbReference>
<dbReference type="GO" id="GO:1990195">
    <property type="term" value="C:macrolide transmembrane transporter complex"/>
    <property type="evidence" value="ECO:0007669"/>
    <property type="project" value="InterPro"/>
</dbReference>
<reference evidence="4 5" key="1">
    <citation type="submission" date="2019-06" db="EMBL/GenBank/DDBJ databases">
        <title>Paenimaribius caenipelagi gen. nov., sp. nov., isolated from a tidal flat.</title>
        <authorList>
            <person name="Yoon J.-H."/>
        </authorList>
    </citation>
    <scope>NUCLEOTIDE SEQUENCE [LARGE SCALE GENOMIC DNA]</scope>
    <source>
        <strain evidence="4 5">JBTF-M29</strain>
    </source>
</reference>
<dbReference type="InterPro" id="IPR058647">
    <property type="entry name" value="BSH_CzcB-like"/>
</dbReference>
<evidence type="ECO:0000313" key="5">
    <source>
        <dbReference type="Proteomes" id="UP000318590"/>
    </source>
</evidence>
<dbReference type="Gene3D" id="2.40.50.100">
    <property type="match status" value="1"/>
</dbReference>
<evidence type="ECO:0000256" key="1">
    <source>
        <dbReference type="SAM" id="Coils"/>
    </source>
</evidence>
<proteinExistence type="predicted"/>
<dbReference type="Proteomes" id="UP000318590">
    <property type="component" value="Unassembled WGS sequence"/>
</dbReference>
<feature type="domain" description="CzcB-like barrel-sandwich hybrid" evidence="3">
    <location>
        <begin position="42"/>
        <end position="227"/>
    </location>
</feature>
<dbReference type="OrthoDB" id="9793801at2"/>
<name>A0A547QAE5_9RHOB</name>